<evidence type="ECO:0000313" key="2">
    <source>
        <dbReference type="Proteomes" id="UP000688137"/>
    </source>
</evidence>
<evidence type="ECO:0000313" key="1">
    <source>
        <dbReference type="EMBL" id="CAD8044123.1"/>
    </source>
</evidence>
<protein>
    <submittedName>
        <fullName evidence="1">Uncharacterized protein</fullName>
    </submittedName>
</protein>
<name>A0A8S1JNU0_PARPR</name>
<sequence length="152" mass="18289">MQERFKEELLSPQFKDQEHELSTQECRKFSSVCAAEFNTPETKYRSTIGPNRMDISKDANSLHFRNRTAKFEDEQNQLYMEIKNLYEKRQFDIPTLVEPKILFKTETIPTKFIIKRRQNEHQQQSQFNDQVLIDKMHQANQQSLKNLFSHKF</sequence>
<dbReference type="Proteomes" id="UP000688137">
    <property type="component" value="Unassembled WGS sequence"/>
</dbReference>
<proteinExistence type="predicted"/>
<dbReference type="OMA" id="DQEHELS"/>
<dbReference type="AlphaFoldDB" id="A0A8S1JNU0"/>
<organism evidence="1 2">
    <name type="scientific">Paramecium primaurelia</name>
    <dbReference type="NCBI Taxonomy" id="5886"/>
    <lineage>
        <taxon>Eukaryota</taxon>
        <taxon>Sar</taxon>
        <taxon>Alveolata</taxon>
        <taxon>Ciliophora</taxon>
        <taxon>Intramacronucleata</taxon>
        <taxon>Oligohymenophorea</taxon>
        <taxon>Peniculida</taxon>
        <taxon>Parameciidae</taxon>
        <taxon>Paramecium</taxon>
    </lineage>
</organism>
<accession>A0A8S1JNU0</accession>
<dbReference type="EMBL" id="CAJJDM010000003">
    <property type="protein sequence ID" value="CAD8044123.1"/>
    <property type="molecule type" value="Genomic_DNA"/>
</dbReference>
<reference evidence="1" key="1">
    <citation type="submission" date="2021-01" db="EMBL/GenBank/DDBJ databases">
        <authorList>
            <consortium name="Genoscope - CEA"/>
            <person name="William W."/>
        </authorList>
    </citation>
    <scope>NUCLEOTIDE SEQUENCE</scope>
</reference>
<keyword evidence="2" id="KW-1185">Reference proteome</keyword>
<gene>
    <name evidence="1" type="ORF">PPRIM_AZ9-3.1.T0060205</name>
</gene>
<comment type="caution">
    <text evidence="1">The sequence shown here is derived from an EMBL/GenBank/DDBJ whole genome shotgun (WGS) entry which is preliminary data.</text>
</comment>